<dbReference type="VEuPathDB" id="FungiDB:PCH_Pc21g12000"/>
<dbReference type="Proteomes" id="UP000000724">
    <property type="component" value="Contig Pc00c21"/>
</dbReference>
<dbReference type="OrthoDB" id="3034873at2759"/>
<protein>
    <submittedName>
        <fullName evidence="1">Uncharacterized protein</fullName>
    </submittedName>
</protein>
<keyword evidence="2" id="KW-1185">Reference proteome</keyword>
<sequence>MATTFDFVLKIITESDNFTLEMMTINPFPQAWTRQRKNSSRSRPYNAWVDEWSDNWKREVEGPQDYRGPVFSDRTEEVAWNVAGYMLAWRIVLGPGVGSVVYTAGSTDYLLERGNGLATERFLGDQIELLAMGAKGLPWFTLGFLDVSQLVCRRCLRIWGIEQRGARYRLSLDYAAGLQSTVSRSDYTRSIPPRTSTAYKTGPSEEKQVKCNFIPGKQPKPGFS</sequence>
<proteinExistence type="predicted"/>
<dbReference type="EMBL" id="AM920436">
    <property type="protein sequence ID" value="CAP96097.1"/>
    <property type="molecule type" value="Genomic_DNA"/>
</dbReference>
<dbReference type="HOGENOM" id="CLU_1235387_0_0_1"/>
<reference evidence="1 2" key="1">
    <citation type="journal article" date="2008" name="Nat. Biotechnol.">
        <title>Genome sequencing and analysis of the filamentous fungus Penicillium chrysogenum.</title>
        <authorList>
            <person name="van den Berg M.A."/>
            <person name="Albang R."/>
            <person name="Albermann K."/>
            <person name="Badger J.H."/>
            <person name="Daran J.-M."/>
            <person name="Driessen A.J.M."/>
            <person name="Garcia-Estrada C."/>
            <person name="Fedorova N.D."/>
            <person name="Harris D.M."/>
            <person name="Heijne W.H.M."/>
            <person name="Joardar V.S."/>
            <person name="Kiel J.A.K.W."/>
            <person name="Kovalchuk A."/>
            <person name="Martin J.F."/>
            <person name="Nierman W.C."/>
            <person name="Nijland J.G."/>
            <person name="Pronk J.T."/>
            <person name="Roubos J.A."/>
            <person name="van der Klei I.J."/>
            <person name="van Peij N.N.M.E."/>
            <person name="Veenhuis M."/>
            <person name="von Doehren H."/>
            <person name="Wagner C."/>
            <person name="Wortman J.R."/>
            <person name="Bovenberg R.A.L."/>
        </authorList>
    </citation>
    <scope>NUCLEOTIDE SEQUENCE [LARGE SCALE GENOMIC DNA]</scope>
    <source>
        <strain evidence="2">ATCC 28089 / DSM 1075 / NRRL 1951 / Wisconsin 54-1255</strain>
    </source>
</reference>
<organism evidence="1 2">
    <name type="scientific">Penicillium rubens (strain ATCC 28089 / DSM 1075 / NRRL 1951 / Wisconsin 54-1255)</name>
    <name type="common">Penicillium chrysogenum</name>
    <dbReference type="NCBI Taxonomy" id="500485"/>
    <lineage>
        <taxon>Eukaryota</taxon>
        <taxon>Fungi</taxon>
        <taxon>Dikarya</taxon>
        <taxon>Ascomycota</taxon>
        <taxon>Pezizomycotina</taxon>
        <taxon>Eurotiomycetes</taxon>
        <taxon>Eurotiomycetidae</taxon>
        <taxon>Eurotiales</taxon>
        <taxon>Aspergillaceae</taxon>
        <taxon>Penicillium</taxon>
        <taxon>Penicillium chrysogenum species complex</taxon>
    </lineage>
</organism>
<evidence type="ECO:0000313" key="1">
    <source>
        <dbReference type="EMBL" id="CAP96097.1"/>
    </source>
</evidence>
<gene>
    <name evidence="1" type="ORF">Pc21g12000</name>
    <name evidence="1" type="ORF">PCH_Pc21g12000</name>
</gene>
<accession>B6HKX1</accession>
<evidence type="ECO:0000313" key="2">
    <source>
        <dbReference type="Proteomes" id="UP000000724"/>
    </source>
</evidence>
<dbReference type="AlphaFoldDB" id="B6HKX1"/>
<name>B6HKX1_PENRW</name>